<protein>
    <submittedName>
        <fullName evidence="1">Uncharacterized protein</fullName>
    </submittedName>
</protein>
<proteinExistence type="predicted"/>
<keyword evidence="2" id="KW-1185">Reference proteome</keyword>
<evidence type="ECO:0000313" key="2">
    <source>
        <dbReference type="Proteomes" id="UP000007882"/>
    </source>
</evidence>
<dbReference type="Proteomes" id="UP000007882">
    <property type="component" value="Chromosome"/>
</dbReference>
<dbReference type="EMBL" id="AP012319">
    <property type="protein sequence ID" value="BAL89332.1"/>
    <property type="molecule type" value="Genomic_DNA"/>
</dbReference>
<dbReference type="AlphaFoldDB" id="I0H8J5"/>
<dbReference type="KEGG" id="ams:AMIS_41120"/>
<evidence type="ECO:0000313" key="1">
    <source>
        <dbReference type="EMBL" id="BAL89332.1"/>
    </source>
</evidence>
<organism evidence="1 2">
    <name type="scientific">Actinoplanes missouriensis (strain ATCC 14538 / DSM 43046 / CBS 188.64 / JCM 3121 / NBRC 102363 / NCIMB 12654 / NRRL B-3342 / UNCC 431)</name>
    <dbReference type="NCBI Taxonomy" id="512565"/>
    <lineage>
        <taxon>Bacteria</taxon>
        <taxon>Bacillati</taxon>
        <taxon>Actinomycetota</taxon>
        <taxon>Actinomycetes</taxon>
        <taxon>Micromonosporales</taxon>
        <taxon>Micromonosporaceae</taxon>
        <taxon>Actinoplanes</taxon>
    </lineage>
</organism>
<sequence length="118" mass="13301">MAQARQNHAMDDQGLDVGEHIVLEDLEDSPLPLGEIGWPEAPSRQRVAEVCGAGLVSLVARGFIEVRRFESWPEPWERGRPVRGDELLAESRRVERWTSNASHAHLVAHITEAGRRYL</sequence>
<dbReference type="HOGENOM" id="CLU_2068090_0_0_11"/>
<name>I0H8J5_ACTM4</name>
<reference evidence="1 2" key="1">
    <citation type="submission" date="2012-02" db="EMBL/GenBank/DDBJ databases">
        <title>Complete genome sequence of Actinoplanes missouriensis 431 (= NBRC 102363).</title>
        <authorList>
            <person name="Ohnishi Y."/>
            <person name="Ishikawa J."/>
            <person name="Sekine M."/>
            <person name="Hosoyama A."/>
            <person name="Harada T."/>
            <person name="Narita H."/>
            <person name="Hata T."/>
            <person name="Konno Y."/>
            <person name="Tutikane K."/>
            <person name="Fujita N."/>
            <person name="Horinouchi S."/>
            <person name="Hayakawa M."/>
        </authorList>
    </citation>
    <scope>NUCLEOTIDE SEQUENCE [LARGE SCALE GENOMIC DNA]</scope>
    <source>
        <strain evidence="2">ATCC 14538 / DSM 43046 / CBS 188.64 / JCM 3121 / NBRC 102363 / NCIMB 12654 / NRRL B-3342 / UNCC 431</strain>
    </source>
</reference>
<accession>I0H8J5</accession>
<gene>
    <name evidence="1" type="ordered locus">AMIS_41120</name>
</gene>